<organism evidence="1 2">
    <name type="scientific">Hibiscus syriacus</name>
    <name type="common">Rose of Sharon</name>
    <dbReference type="NCBI Taxonomy" id="106335"/>
    <lineage>
        <taxon>Eukaryota</taxon>
        <taxon>Viridiplantae</taxon>
        <taxon>Streptophyta</taxon>
        <taxon>Embryophyta</taxon>
        <taxon>Tracheophyta</taxon>
        <taxon>Spermatophyta</taxon>
        <taxon>Magnoliopsida</taxon>
        <taxon>eudicotyledons</taxon>
        <taxon>Gunneridae</taxon>
        <taxon>Pentapetalae</taxon>
        <taxon>rosids</taxon>
        <taxon>malvids</taxon>
        <taxon>Malvales</taxon>
        <taxon>Malvaceae</taxon>
        <taxon>Malvoideae</taxon>
        <taxon>Hibiscus</taxon>
    </lineage>
</organism>
<dbReference type="Proteomes" id="UP000436088">
    <property type="component" value="Unassembled WGS sequence"/>
</dbReference>
<protein>
    <submittedName>
        <fullName evidence="1">Uncharacterized protein</fullName>
    </submittedName>
</protein>
<proteinExistence type="predicted"/>
<dbReference type="AlphaFoldDB" id="A0A6A2ZCQ6"/>
<name>A0A6A2ZCQ6_HIBSY</name>
<comment type="caution">
    <text evidence="1">The sequence shown here is derived from an EMBL/GenBank/DDBJ whole genome shotgun (WGS) entry which is preliminary data.</text>
</comment>
<dbReference type="PANTHER" id="PTHR47413">
    <property type="entry name" value="LIPASE-LIKE PAD4"/>
    <property type="match status" value="1"/>
</dbReference>
<evidence type="ECO:0000313" key="2">
    <source>
        <dbReference type="Proteomes" id="UP000436088"/>
    </source>
</evidence>
<sequence>MLATFLASTPLLEEAWKDCSIANTRFPNSYLVQLIGTVAYVAFSGRQVDSGLEQSCRNLLPLDAADGGLCAPLYRHSQSEEPIKVHRGVLKLFLSFYSGLRIQSLFTKIWIPN</sequence>
<evidence type="ECO:0000313" key="1">
    <source>
        <dbReference type="EMBL" id="KAE8689199.1"/>
    </source>
</evidence>
<gene>
    <name evidence="1" type="ORF">F3Y22_tig00110940pilonHSYRG00117</name>
</gene>
<keyword evidence="2" id="KW-1185">Reference proteome</keyword>
<reference evidence="1" key="1">
    <citation type="submission" date="2019-09" db="EMBL/GenBank/DDBJ databases">
        <title>Draft genome information of white flower Hibiscus syriacus.</title>
        <authorList>
            <person name="Kim Y.-M."/>
        </authorList>
    </citation>
    <scope>NUCLEOTIDE SEQUENCE [LARGE SCALE GENOMIC DNA]</scope>
    <source>
        <strain evidence="1">YM2019G1</strain>
    </source>
</reference>
<dbReference type="PANTHER" id="PTHR47413:SF2">
    <property type="entry name" value="LIPASE-LIKE PAD4"/>
    <property type="match status" value="1"/>
</dbReference>
<dbReference type="EMBL" id="VEPZ02001172">
    <property type="protein sequence ID" value="KAE8689199.1"/>
    <property type="molecule type" value="Genomic_DNA"/>
</dbReference>
<accession>A0A6A2ZCQ6</accession>